<dbReference type="EMBL" id="DWXO01000070">
    <property type="protein sequence ID" value="HJB80723.1"/>
    <property type="molecule type" value="Genomic_DNA"/>
</dbReference>
<dbReference type="NCBIfam" id="NF006873">
    <property type="entry name" value="PRK09369.1"/>
    <property type="match status" value="1"/>
</dbReference>
<dbReference type="InterPro" id="IPR001986">
    <property type="entry name" value="Enolpyruvate_Tfrase_dom"/>
</dbReference>
<protein>
    <recommendedName>
        <fullName evidence="12">UDP-N-acetylglucosamine 1-carboxyvinyltransferase</fullName>
        <ecNumber evidence="12">2.5.1.7</ecNumber>
    </recommendedName>
    <alternativeName>
        <fullName evidence="12">Enoylpyruvate transferase</fullName>
    </alternativeName>
    <alternativeName>
        <fullName evidence="12">UDP-N-acetylglucosamine enolpyruvyl transferase</fullName>
        <shortName evidence="12">EPT</shortName>
    </alternativeName>
</protein>
<feature type="domain" description="Enolpyruvate transferase" evidence="13">
    <location>
        <begin position="7"/>
        <end position="402"/>
    </location>
</feature>
<keyword evidence="4 12" id="KW-0132">Cell division</keyword>
<feature type="binding site" evidence="12">
    <location>
        <position position="92"/>
    </location>
    <ligand>
        <name>UDP-N-acetyl-alpha-D-glucosamine</name>
        <dbReference type="ChEBI" id="CHEBI:57705"/>
    </ligand>
</feature>
<evidence type="ECO:0000256" key="8">
    <source>
        <dbReference type="ARBA" id="ARBA00023306"/>
    </source>
</evidence>
<evidence type="ECO:0000256" key="5">
    <source>
        <dbReference type="ARBA" id="ARBA00022679"/>
    </source>
</evidence>
<feature type="active site" description="Proton donor" evidence="12">
    <location>
        <position position="116"/>
    </location>
</feature>
<dbReference type="Gene3D" id="3.65.10.10">
    <property type="entry name" value="Enolpyruvate transferase domain"/>
    <property type="match status" value="2"/>
</dbReference>
<dbReference type="GO" id="GO:0008360">
    <property type="term" value="P:regulation of cell shape"/>
    <property type="evidence" value="ECO:0007669"/>
    <property type="project" value="UniProtKB-KW"/>
</dbReference>
<dbReference type="Proteomes" id="UP000823921">
    <property type="component" value="Unassembled WGS sequence"/>
</dbReference>
<dbReference type="GO" id="GO:0071555">
    <property type="term" value="P:cell wall organization"/>
    <property type="evidence" value="ECO:0007669"/>
    <property type="project" value="UniProtKB-KW"/>
</dbReference>
<organism evidence="14 15">
    <name type="scientific">Candidatus Flavonifractor intestinigallinarum</name>
    <dbReference type="NCBI Taxonomy" id="2838586"/>
    <lineage>
        <taxon>Bacteria</taxon>
        <taxon>Bacillati</taxon>
        <taxon>Bacillota</taxon>
        <taxon>Clostridia</taxon>
        <taxon>Eubacteriales</taxon>
        <taxon>Oscillospiraceae</taxon>
        <taxon>Flavonifractor</taxon>
    </lineage>
</organism>
<dbReference type="GO" id="GO:0019277">
    <property type="term" value="P:UDP-N-acetylgalactosamine biosynthetic process"/>
    <property type="evidence" value="ECO:0007669"/>
    <property type="project" value="InterPro"/>
</dbReference>
<dbReference type="AlphaFoldDB" id="A0A9D2MP56"/>
<reference evidence="14" key="2">
    <citation type="submission" date="2021-04" db="EMBL/GenBank/DDBJ databases">
        <authorList>
            <person name="Gilroy R."/>
        </authorList>
    </citation>
    <scope>NUCLEOTIDE SEQUENCE</scope>
    <source>
        <strain evidence="14">CHK192-8294</strain>
    </source>
</reference>
<dbReference type="Pfam" id="PF00275">
    <property type="entry name" value="EPSP_synthase"/>
    <property type="match status" value="1"/>
</dbReference>
<evidence type="ECO:0000256" key="1">
    <source>
        <dbReference type="ARBA" id="ARBA00004496"/>
    </source>
</evidence>
<evidence type="ECO:0000256" key="12">
    <source>
        <dbReference type="HAMAP-Rule" id="MF_00111"/>
    </source>
</evidence>
<evidence type="ECO:0000256" key="7">
    <source>
        <dbReference type="ARBA" id="ARBA00022984"/>
    </source>
</evidence>
<dbReference type="HAMAP" id="MF_00111">
    <property type="entry name" value="MurA"/>
    <property type="match status" value="1"/>
</dbReference>
<dbReference type="EC" id="2.5.1.7" evidence="12"/>
<evidence type="ECO:0000256" key="11">
    <source>
        <dbReference type="ARBA" id="ARBA00047527"/>
    </source>
</evidence>
<keyword evidence="3 12" id="KW-0963">Cytoplasm</keyword>
<evidence type="ECO:0000313" key="14">
    <source>
        <dbReference type="EMBL" id="HJB80723.1"/>
    </source>
</evidence>
<dbReference type="InterPro" id="IPR050068">
    <property type="entry name" value="MurA_subfamily"/>
</dbReference>
<feature type="binding site" evidence="12">
    <location>
        <position position="304"/>
    </location>
    <ligand>
        <name>UDP-N-acetyl-alpha-D-glucosamine</name>
        <dbReference type="ChEBI" id="CHEBI:57705"/>
    </ligand>
</feature>
<dbReference type="InterPro" id="IPR013792">
    <property type="entry name" value="RNA3'P_cycl/enolpyr_Trfase_a/b"/>
</dbReference>
<comment type="similarity">
    <text evidence="10 12">Belongs to the EPSP synthase family. MurA subfamily.</text>
</comment>
<dbReference type="PANTHER" id="PTHR43783:SF1">
    <property type="entry name" value="UDP-N-ACETYLGLUCOSAMINE 1-CARBOXYVINYLTRANSFERASE"/>
    <property type="match status" value="1"/>
</dbReference>
<dbReference type="GO" id="GO:0005737">
    <property type="term" value="C:cytoplasm"/>
    <property type="evidence" value="ECO:0007669"/>
    <property type="project" value="UniProtKB-SubCell"/>
</dbReference>
<comment type="function">
    <text evidence="12">Cell wall formation. Adds enolpyruvyl to UDP-N-acetylglucosamine.</text>
</comment>
<keyword evidence="7 12" id="KW-0573">Peptidoglycan synthesis</keyword>
<keyword evidence="8 12" id="KW-0131">Cell cycle</keyword>
<proteinExistence type="inferred from homology"/>
<dbReference type="InterPro" id="IPR036968">
    <property type="entry name" value="Enolpyruvate_Tfrase_sf"/>
</dbReference>
<comment type="caution">
    <text evidence="14">The sequence shown here is derived from an EMBL/GenBank/DDBJ whole genome shotgun (WGS) entry which is preliminary data.</text>
</comment>
<dbReference type="NCBIfam" id="TIGR01072">
    <property type="entry name" value="murA"/>
    <property type="match status" value="1"/>
</dbReference>
<evidence type="ECO:0000256" key="10">
    <source>
        <dbReference type="ARBA" id="ARBA00038367"/>
    </source>
</evidence>
<comment type="pathway">
    <text evidence="2 12">Cell wall biogenesis; peptidoglycan biosynthesis.</text>
</comment>
<gene>
    <name evidence="12 14" type="primary">murA</name>
    <name evidence="14" type="ORF">H9712_07040</name>
</gene>
<evidence type="ECO:0000259" key="13">
    <source>
        <dbReference type="Pfam" id="PF00275"/>
    </source>
</evidence>
<evidence type="ECO:0000256" key="9">
    <source>
        <dbReference type="ARBA" id="ARBA00023316"/>
    </source>
</evidence>
<reference evidence="14" key="1">
    <citation type="journal article" date="2021" name="PeerJ">
        <title>Extensive microbial diversity within the chicken gut microbiome revealed by metagenomics and culture.</title>
        <authorList>
            <person name="Gilroy R."/>
            <person name="Ravi A."/>
            <person name="Getino M."/>
            <person name="Pursley I."/>
            <person name="Horton D.L."/>
            <person name="Alikhan N.F."/>
            <person name="Baker D."/>
            <person name="Gharbi K."/>
            <person name="Hall N."/>
            <person name="Watson M."/>
            <person name="Adriaenssens E.M."/>
            <person name="Foster-Nyarko E."/>
            <person name="Jarju S."/>
            <person name="Secka A."/>
            <person name="Antonio M."/>
            <person name="Oren A."/>
            <person name="Chaudhuri R.R."/>
            <person name="La Ragione R."/>
            <person name="Hildebrand F."/>
            <person name="Pallen M.J."/>
        </authorList>
    </citation>
    <scope>NUCLEOTIDE SEQUENCE</scope>
    <source>
        <strain evidence="14">CHK192-8294</strain>
    </source>
</reference>
<accession>A0A9D2MP56</accession>
<evidence type="ECO:0000256" key="3">
    <source>
        <dbReference type="ARBA" id="ARBA00022490"/>
    </source>
</evidence>
<comment type="subcellular location">
    <subcellularLocation>
        <location evidence="1 12">Cytoplasm</location>
    </subcellularLocation>
</comment>
<feature type="modified residue" description="2-(S-cysteinyl)pyruvic acid O-phosphothioketal" evidence="12">
    <location>
        <position position="116"/>
    </location>
</feature>
<dbReference type="GO" id="GO:0008760">
    <property type="term" value="F:UDP-N-acetylglucosamine 1-carboxyvinyltransferase activity"/>
    <property type="evidence" value="ECO:0007669"/>
    <property type="project" value="UniProtKB-UniRule"/>
</dbReference>
<evidence type="ECO:0000256" key="6">
    <source>
        <dbReference type="ARBA" id="ARBA00022960"/>
    </source>
</evidence>
<keyword evidence="12" id="KW-0670">Pyruvate</keyword>
<dbReference type="GO" id="GO:0009252">
    <property type="term" value="P:peptidoglycan biosynthetic process"/>
    <property type="evidence" value="ECO:0007669"/>
    <property type="project" value="UniProtKB-UniRule"/>
</dbReference>
<dbReference type="CDD" id="cd01555">
    <property type="entry name" value="UdpNAET"/>
    <property type="match status" value="1"/>
</dbReference>
<comment type="caution">
    <text evidence="12">Lacks conserved residue(s) required for the propagation of feature annotation.</text>
</comment>
<sequence length="415" mass="43119">MSAYVIEGGRPLEGSVEVHGAKNSVLPILAACLLAPGACVIQNCPRLSDVEASLAILRHLGCRAEWQGDGVVVDASAPSRWDVPDALMREMRSSVIFLGAILGRMGQARLCAPGGCELGPRPIDLHLAAIRALGGRVEDREGGLSCSGQLRGADIVLSLPSVGATENAMLAAVCAQGTTTITNAAREPEIVDLQGFLQALGARVRGAGSSVITVEGGAPLHGGAYRVMGDRIVAATYLAAAAAAGGDVEVAGVDWRTLSTVTAVLKEAGCQVCSEADRICLQSDGRLKGVRPVRTAPYPGFPTDAQAPLMAALAGGTGCTVFVENMFESRYRHVDELIRMGADIRVEGRVAVVYGVSRLHGAAVRASDLRGGAALVVAALGAEGTTTVTGLHHMDRGYQSLEYDLQRLGAHIRRT</sequence>
<feature type="binding site" evidence="12">
    <location>
        <begin position="22"/>
        <end position="23"/>
    </location>
    <ligand>
        <name>phosphoenolpyruvate</name>
        <dbReference type="ChEBI" id="CHEBI:58702"/>
    </ligand>
</feature>
<keyword evidence="5 12" id="KW-0808">Transferase</keyword>
<evidence type="ECO:0000256" key="4">
    <source>
        <dbReference type="ARBA" id="ARBA00022618"/>
    </source>
</evidence>
<keyword evidence="6 12" id="KW-0133">Cell shape</keyword>
<feature type="binding site" evidence="12">
    <location>
        <position position="326"/>
    </location>
    <ligand>
        <name>UDP-N-acetyl-alpha-D-glucosamine</name>
        <dbReference type="ChEBI" id="CHEBI:57705"/>
    </ligand>
</feature>
<feature type="binding site" evidence="12">
    <location>
        <begin position="121"/>
        <end position="125"/>
    </location>
    <ligand>
        <name>UDP-N-acetyl-alpha-D-glucosamine</name>
        <dbReference type="ChEBI" id="CHEBI:57705"/>
    </ligand>
</feature>
<dbReference type="GO" id="GO:0051301">
    <property type="term" value="P:cell division"/>
    <property type="evidence" value="ECO:0007669"/>
    <property type="project" value="UniProtKB-KW"/>
</dbReference>
<evidence type="ECO:0000313" key="15">
    <source>
        <dbReference type="Proteomes" id="UP000823921"/>
    </source>
</evidence>
<keyword evidence="9 12" id="KW-0961">Cell wall biogenesis/degradation</keyword>
<comment type="catalytic activity">
    <reaction evidence="11 12">
        <text>phosphoenolpyruvate + UDP-N-acetyl-alpha-D-glucosamine = UDP-N-acetyl-3-O-(1-carboxyvinyl)-alpha-D-glucosamine + phosphate</text>
        <dbReference type="Rhea" id="RHEA:18681"/>
        <dbReference type="ChEBI" id="CHEBI:43474"/>
        <dbReference type="ChEBI" id="CHEBI:57705"/>
        <dbReference type="ChEBI" id="CHEBI:58702"/>
        <dbReference type="ChEBI" id="CHEBI:68483"/>
        <dbReference type="EC" id="2.5.1.7"/>
    </reaction>
</comment>
<name>A0A9D2MP56_9FIRM</name>
<dbReference type="PANTHER" id="PTHR43783">
    <property type="entry name" value="UDP-N-ACETYLGLUCOSAMINE 1-CARBOXYVINYLTRANSFERASE"/>
    <property type="match status" value="1"/>
</dbReference>
<dbReference type="SUPFAM" id="SSF55205">
    <property type="entry name" value="EPT/RTPC-like"/>
    <property type="match status" value="1"/>
</dbReference>
<dbReference type="InterPro" id="IPR005750">
    <property type="entry name" value="UDP_GlcNAc_COvinyl_MurA"/>
</dbReference>
<evidence type="ECO:0000256" key="2">
    <source>
        <dbReference type="ARBA" id="ARBA00004752"/>
    </source>
</evidence>